<dbReference type="PANTHER" id="PTHR22930">
    <property type="match status" value="1"/>
</dbReference>
<dbReference type="InterPro" id="IPR027806">
    <property type="entry name" value="HARBI1_dom"/>
</dbReference>
<reference evidence="10" key="1">
    <citation type="submission" date="2020-05" db="EMBL/GenBank/DDBJ databases">
        <title>Mycena genomes resolve the evolution of fungal bioluminescence.</title>
        <authorList>
            <person name="Tsai I.J."/>
        </authorList>
    </citation>
    <scope>NUCLEOTIDE SEQUENCE</scope>
    <source>
        <strain evidence="10">160909Yilan</strain>
    </source>
</reference>
<evidence type="ECO:0000259" key="8">
    <source>
        <dbReference type="Pfam" id="PF13359"/>
    </source>
</evidence>
<evidence type="ECO:0000256" key="3">
    <source>
        <dbReference type="ARBA" id="ARBA00006958"/>
    </source>
</evidence>
<dbReference type="PANTHER" id="PTHR22930:SF221">
    <property type="entry name" value="NUCLEASE HARBI1"/>
    <property type="match status" value="1"/>
</dbReference>
<evidence type="ECO:0000256" key="5">
    <source>
        <dbReference type="ARBA" id="ARBA00022723"/>
    </source>
</evidence>
<keyword evidence="5" id="KW-0479">Metal-binding</keyword>
<comment type="cofactor">
    <cofactor evidence="1">
        <name>a divalent metal cation</name>
        <dbReference type="ChEBI" id="CHEBI:60240"/>
    </cofactor>
</comment>
<dbReference type="OrthoDB" id="1681765at2759"/>
<dbReference type="Proteomes" id="UP000623467">
    <property type="component" value="Unassembled WGS sequence"/>
</dbReference>
<evidence type="ECO:0000256" key="2">
    <source>
        <dbReference type="ARBA" id="ARBA00004123"/>
    </source>
</evidence>
<dbReference type="GO" id="GO:0016787">
    <property type="term" value="F:hydrolase activity"/>
    <property type="evidence" value="ECO:0007669"/>
    <property type="project" value="UniProtKB-KW"/>
</dbReference>
<evidence type="ECO:0000256" key="4">
    <source>
        <dbReference type="ARBA" id="ARBA00022722"/>
    </source>
</evidence>
<keyword evidence="6" id="KW-0378">Hydrolase</keyword>
<comment type="similarity">
    <text evidence="3">Belongs to the HARBI1 family.</text>
</comment>
<protein>
    <submittedName>
        <fullName evidence="10">Putative nuclease HARBI1-like protein</fullName>
    </submittedName>
</protein>
<comment type="subcellular location">
    <subcellularLocation>
        <location evidence="2">Nucleus</location>
    </subcellularLocation>
</comment>
<accession>A0A8H6ZAE6</accession>
<keyword evidence="11" id="KW-1185">Reference proteome</keyword>
<dbReference type="GO" id="GO:0004518">
    <property type="term" value="F:nuclease activity"/>
    <property type="evidence" value="ECO:0007669"/>
    <property type="project" value="UniProtKB-KW"/>
</dbReference>
<evidence type="ECO:0000256" key="6">
    <source>
        <dbReference type="ARBA" id="ARBA00022801"/>
    </source>
</evidence>
<dbReference type="Pfam" id="PF13359">
    <property type="entry name" value="DDE_Tnp_4"/>
    <property type="match status" value="1"/>
</dbReference>
<proteinExistence type="inferred from homology"/>
<sequence>MPPLAIIHHTGPHKISSDILQLIQRRRHALNSAVLTTVYCADNFLHLECPIPIPGHTSILTGQDWLDEMLNGHPERCLDQLGMYPAAFLLLCWEFERNGELGDSRYITSQEQTAIFLYWMVHGSSQRELMERFQRSNDTISKYTHGHRVLDVAITEFYNKYVQNPADSTPPKIANNPSYFPFFRHCRGTVDGVHVDSFALEADVVRYRDRHGNVTQNVLAACDFDMCFVYVMPGYEGTAADGRLFDTARRNGFALPQHRYYLADAGFPNCDLLMMPFLGVRLNSFDVEIDDNEDYNSDDHPFLTGAVIPERRVLAITAEESKRANERRQRIAKSMWDHYIADDSS</sequence>
<dbReference type="InterPro" id="IPR058353">
    <property type="entry name" value="DUF8040"/>
</dbReference>
<dbReference type="GO" id="GO:0046872">
    <property type="term" value="F:metal ion binding"/>
    <property type="evidence" value="ECO:0007669"/>
    <property type="project" value="UniProtKB-KW"/>
</dbReference>
<evidence type="ECO:0000259" key="9">
    <source>
        <dbReference type="Pfam" id="PF26138"/>
    </source>
</evidence>
<organism evidence="10 11">
    <name type="scientific">Mycena sanguinolenta</name>
    <dbReference type="NCBI Taxonomy" id="230812"/>
    <lineage>
        <taxon>Eukaryota</taxon>
        <taxon>Fungi</taxon>
        <taxon>Dikarya</taxon>
        <taxon>Basidiomycota</taxon>
        <taxon>Agaricomycotina</taxon>
        <taxon>Agaricomycetes</taxon>
        <taxon>Agaricomycetidae</taxon>
        <taxon>Agaricales</taxon>
        <taxon>Marasmiineae</taxon>
        <taxon>Mycenaceae</taxon>
        <taxon>Mycena</taxon>
    </lineage>
</organism>
<evidence type="ECO:0000256" key="1">
    <source>
        <dbReference type="ARBA" id="ARBA00001968"/>
    </source>
</evidence>
<dbReference type="AlphaFoldDB" id="A0A8H6ZAE6"/>
<keyword evidence="4" id="KW-0540">Nuclease</keyword>
<name>A0A8H6ZAE6_9AGAR</name>
<gene>
    <name evidence="10" type="ORF">MSAN_00589400</name>
</gene>
<comment type="caution">
    <text evidence="10">The sequence shown here is derived from an EMBL/GenBank/DDBJ whole genome shotgun (WGS) entry which is preliminary data.</text>
</comment>
<evidence type="ECO:0000256" key="7">
    <source>
        <dbReference type="ARBA" id="ARBA00023242"/>
    </source>
</evidence>
<dbReference type="EMBL" id="JACAZH010000003">
    <property type="protein sequence ID" value="KAF7373777.1"/>
    <property type="molecule type" value="Genomic_DNA"/>
</dbReference>
<evidence type="ECO:0000313" key="10">
    <source>
        <dbReference type="EMBL" id="KAF7373777.1"/>
    </source>
</evidence>
<feature type="domain" description="DUF8040" evidence="9">
    <location>
        <begin position="57"/>
        <end position="145"/>
    </location>
</feature>
<evidence type="ECO:0000313" key="11">
    <source>
        <dbReference type="Proteomes" id="UP000623467"/>
    </source>
</evidence>
<dbReference type="InterPro" id="IPR045249">
    <property type="entry name" value="HARBI1-like"/>
</dbReference>
<dbReference type="GO" id="GO:0005634">
    <property type="term" value="C:nucleus"/>
    <property type="evidence" value="ECO:0007669"/>
    <property type="project" value="UniProtKB-SubCell"/>
</dbReference>
<dbReference type="Pfam" id="PF26138">
    <property type="entry name" value="DUF8040"/>
    <property type="match status" value="1"/>
</dbReference>
<keyword evidence="7" id="KW-0539">Nucleus</keyword>
<feature type="domain" description="DDE Tnp4" evidence="8">
    <location>
        <begin position="200"/>
        <end position="278"/>
    </location>
</feature>